<evidence type="ECO:0000256" key="11">
    <source>
        <dbReference type="SAM" id="SignalP"/>
    </source>
</evidence>
<feature type="transmembrane region" description="Helical" evidence="10">
    <location>
        <begin position="282"/>
        <end position="308"/>
    </location>
</feature>
<feature type="signal peptide" evidence="11">
    <location>
        <begin position="1"/>
        <end position="25"/>
    </location>
</feature>
<dbReference type="GO" id="GO:0005886">
    <property type="term" value="C:plasma membrane"/>
    <property type="evidence" value="ECO:0007669"/>
    <property type="project" value="UniProtKB-SubCell"/>
</dbReference>
<feature type="transmembrane region" description="Helical" evidence="10">
    <location>
        <begin position="320"/>
        <end position="345"/>
    </location>
</feature>
<accession>A0A3N0GUE3</accession>
<feature type="region of interest" description="Disordered" evidence="9">
    <location>
        <begin position="577"/>
        <end position="607"/>
    </location>
</feature>
<dbReference type="Gene3D" id="2.60.40.1220">
    <property type="match status" value="1"/>
</dbReference>
<feature type="domain" description="CopC" evidence="12">
    <location>
        <begin position="28"/>
        <end position="130"/>
    </location>
</feature>
<evidence type="ECO:0000256" key="5">
    <source>
        <dbReference type="ARBA" id="ARBA00022729"/>
    </source>
</evidence>
<keyword evidence="2" id="KW-1003">Cell membrane</keyword>
<organism evidence="14 15">
    <name type="scientific">Nocardioides pocheonensis</name>
    <dbReference type="NCBI Taxonomy" id="661485"/>
    <lineage>
        <taxon>Bacteria</taxon>
        <taxon>Bacillati</taxon>
        <taxon>Actinomycetota</taxon>
        <taxon>Actinomycetes</taxon>
        <taxon>Propionibacteriales</taxon>
        <taxon>Nocardioidaceae</taxon>
        <taxon>Nocardioides</taxon>
    </lineage>
</organism>
<protein>
    <recommendedName>
        <fullName evidence="16">Copper resistance protein CopC</fullName>
    </recommendedName>
</protein>
<sequence length="607" mass="62503">MRKAPSVVLLVLVAAFAVLGGAAPAAGHAYLVGSNPADGDRLTGAPPELRLDFSEHVVLAATRIEVRTADGREVAVGDVRLETKDAGDTEEPATIVAALPDLRADAYRVSWETLSSDDLHRTSGLIVFGVGRNVAPAASVTSTTRPEEALLRGALLACIAVALGGLVARRVLLRALTGPSADAAQRVVTRLAVVGASAAPLLAIALFAVQWAASGTGPADLLVGGYGPRAAVRLAGLLVLCAVWWSWRRRSVLPGRAAAVACVLVSVGTGLMGHAPSGGRNLVHVVVASAHVAAALSWAGALVCLAAAMLWGSARRAPDVLATLHAFGPAAGACLGVTVVTGIYLSSDTVVSVDAAVLTTYGRTLILKVLLVAVAGALGLWHHRRVRGPHDLDPPRRTVLAEAGVLLAVVGLAGLLASTATATDPAFARQAPVSVGQVSRQVTDLQLAAGLSPNRRGDALAVVDVFDTRRPAPGPVVGVDVRLGGGPHAAAERLGDGRWSAPVRIDAAGPTTITVTVLRAGMPPTVTDFRWTVPGAHPARGVLISHTPVRPLLRWSAAALAGVLLAGWTIVGRRGRARRPAHAQDLRPPRADELDDRLDDGMTARER</sequence>
<feature type="transmembrane region" description="Helical" evidence="10">
    <location>
        <begin position="552"/>
        <end position="571"/>
    </location>
</feature>
<evidence type="ECO:0000256" key="1">
    <source>
        <dbReference type="ARBA" id="ARBA00004651"/>
    </source>
</evidence>
<evidence type="ECO:0000256" key="4">
    <source>
        <dbReference type="ARBA" id="ARBA00022723"/>
    </source>
</evidence>
<feature type="transmembrane region" description="Helical" evidence="10">
    <location>
        <begin position="365"/>
        <end position="382"/>
    </location>
</feature>
<dbReference type="InterPro" id="IPR008457">
    <property type="entry name" value="Cu-R_CopD_dom"/>
</dbReference>
<evidence type="ECO:0008006" key="16">
    <source>
        <dbReference type="Google" id="ProtNLM"/>
    </source>
</evidence>
<dbReference type="EMBL" id="RJSF01000019">
    <property type="protein sequence ID" value="RNM15786.1"/>
    <property type="molecule type" value="Genomic_DNA"/>
</dbReference>
<evidence type="ECO:0000256" key="10">
    <source>
        <dbReference type="SAM" id="Phobius"/>
    </source>
</evidence>
<name>A0A3N0GUE3_9ACTN</name>
<evidence type="ECO:0000256" key="9">
    <source>
        <dbReference type="SAM" id="MobiDB-lite"/>
    </source>
</evidence>
<dbReference type="AlphaFoldDB" id="A0A3N0GUE3"/>
<feature type="transmembrane region" description="Helical" evidence="10">
    <location>
        <begin position="188"/>
        <end position="213"/>
    </location>
</feature>
<evidence type="ECO:0000256" key="2">
    <source>
        <dbReference type="ARBA" id="ARBA00022475"/>
    </source>
</evidence>
<dbReference type="SUPFAM" id="SSF81296">
    <property type="entry name" value="E set domains"/>
    <property type="match status" value="1"/>
</dbReference>
<keyword evidence="6 10" id="KW-1133">Transmembrane helix</keyword>
<dbReference type="RefSeq" id="WP_123222037.1">
    <property type="nucleotide sequence ID" value="NZ_RJSF01000019.1"/>
</dbReference>
<evidence type="ECO:0000256" key="8">
    <source>
        <dbReference type="ARBA" id="ARBA00023136"/>
    </source>
</evidence>
<dbReference type="PANTHER" id="PTHR34820:SF4">
    <property type="entry name" value="INNER MEMBRANE PROTEIN YEBZ"/>
    <property type="match status" value="1"/>
</dbReference>
<evidence type="ECO:0000256" key="3">
    <source>
        <dbReference type="ARBA" id="ARBA00022692"/>
    </source>
</evidence>
<keyword evidence="8 10" id="KW-0472">Membrane</keyword>
<keyword evidence="5 11" id="KW-0732">Signal</keyword>
<feature type="compositionally biased region" description="Basic and acidic residues" evidence="9">
    <location>
        <begin position="582"/>
        <end position="592"/>
    </location>
</feature>
<comment type="subcellular location">
    <subcellularLocation>
        <location evidence="1">Cell membrane</location>
        <topology evidence="1">Multi-pass membrane protein</topology>
    </subcellularLocation>
</comment>
<proteinExistence type="predicted"/>
<keyword evidence="4" id="KW-0479">Metal-binding</keyword>
<feature type="transmembrane region" description="Helical" evidence="10">
    <location>
        <begin position="257"/>
        <end position="276"/>
    </location>
</feature>
<dbReference type="InterPro" id="IPR014756">
    <property type="entry name" value="Ig_E-set"/>
</dbReference>
<comment type="caution">
    <text evidence="14">The sequence shown here is derived from an EMBL/GenBank/DDBJ whole genome shotgun (WGS) entry which is preliminary data.</text>
</comment>
<dbReference type="GO" id="GO:0006825">
    <property type="term" value="P:copper ion transport"/>
    <property type="evidence" value="ECO:0007669"/>
    <property type="project" value="InterPro"/>
</dbReference>
<evidence type="ECO:0000256" key="7">
    <source>
        <dbReference type="ARBA" id="ARBA00023008"/>
    </source>
</evidence>
<dbReference type="PANTHER" id="PTHR34820">
    <property type="entry name" value="INNER MEMBRANE PROTEIN YEBZ"/>
    <property type="match status" value="1"/>
</dbReference>
<evidence type="ECO:0000313" key="14">
    <source>
        <dbReference type="EMBL" id="RNM15786.1"/>
    </source>
</evidence>
<feature type="chain" id="PRO_5018286341" description="Copper resistance protein CopC" evidence="11">
    <location>
        <begin position="26"/>
        <end position="607"/>
    </location>
</feature>
<gene>
    <name evidence="14" type="ORF">EFL26_06280</name>
</gene>
<dbReference type="GO" id="GO:0046688">
    <property type="term" value="P:response to copper ion"/>
    <property type="evidence" value="ECO:0007669"/>
    <property type="project" value="InterPro"/>
</dbReference>
<keyword evidence="7" id="KW-0186">Copper</keyword>
<dbReference type="Pfam" id="PF04234">
    <property type="entry name" value="CopC"/>
    <property type="match status" value="1"/>
</dbReference>
<evidence type="ECO:0000259" key="12">
    <source>
        <dbReference type="Pfam" id="PF04234"/>
    </source>
</evidence>
<dbReference type="OrthoDB" id="5242236at2"/>
<feature type="transmembrane region" description="Helical" evidence="10">
    <location>
        <begin position="225"/>
        <end position="245"/>
    </location>
</feature>
<evidence type="ECO:0000259" key="13">
    <source>
        <dbReference type="Pfam" id="PF05425"/>
    </source>
</evidence>
<feature type="transmembrane region" description="Helical" evidence="10">
    <location>
        <begin position="403"/>
        <end position="422"/>
    </location>
</feature>
<dbReference type="GO" id="GO:0042597">
    <property type="term" value="C:periplasmic space"/>
    <property type="evidence" value="ECO:0007669"/>
    <property type="project" value="InterPro"/>
</dbReference>
<dbReference type="InterPro" id="IPR007348">
    <property type="entry name" value="CopC_dom"/>
</dbReference>
<dbReference type="InterPro" id="IPR014755">
    <property type="entry name" value="Cu-Rt/internalin_Ig-like"/>
</dbReference>
<evidence type="ECO:0000313" key="15">
    <source>
        <dbReference type="Proteomes" id="UP000279994"/>
    </source>
</evidence>
<dbReference type="GO" id="GO:0005507">
    <property type="term" value="F:copper ion binding"/>
    <property type="evidence" value="ECO:0007669"/>
    <property type="project" value="InterPro"/>
</dbReference>
<keyword evidence="15" id="KW-1185">Reference proteome</keyword>
<reference evidence="14 15" key="1">
    <citation type="submission" date="2018-11" db="EMBL/GenBank/DDBJ databases">
        <authorList>
            <person name="Li F."/>
        </authorList>
    </citation>
    <scope>NUCLEOTIDE SEQUENCE [LARGE SCALE GENOMIC DNA]</scope>
    <source>
        <strain evidence="14 15">Gsoil 818</strain>
    </source>
</reference>
<feature type="transmembrane region" description="Helical" evidence="10">
    <location>
        <begin position="149"/>
        <end position="168"/>
    </location>
</feature>
<dbReference type="InterPro" id="IPR032694">
    <property type="entry name" value="CopC/D"/>
</dbReference>
<evidence type="ECO:0000256" key="6">
    <source>
        <dbReference type="ARBA" id="ARBA00022989"/>
    </source>
</evidence>
<dbReference type="Pfam" id="PF05425">
    <property type="entry name" value="CopD"/>
    <property type="match status" value="1"/>
</dbReference>
<dbReference type="Proteomes" id="UP000279994">
    <property type="component" value="Unassembled WGS sequence"/>
</dbReference>
<keyword evidence="3 10" id="KW-0812">Transmembrane</keyword>
<feature type="domain" description="Copper resistance protein D" evidence="13">
    <location>
        <begin position="322"/>
        <end position="416"/>
    </location>
</feature>